<dbReference type="Proteomes" id="UP000033115">
    <property type="component" value="Chromosome"/>
</dbReference>
<organism evidence="2 3">
    <name type="scientific">Clostridium scatologenes</name>
    <dbReference type="NCBI Taxonomy" id="1548"/>
    <lineage>
        <taxon>Bacteria</taxon>
        <taxon>Bacillati</taxon>
        <taxon>Bacillota</taxon>
        <taxon>Clostridia</taxon>
        <taxon>Eubacteriales</taxon>
        <taxon>Clostridiaceae</taxon>
        <taxon>Clostridium</taxon>
    </lineage>
</organism>
<dbReference type="Pfam" id="PF07872">
    <property type="entry name" value="DUF1659"/>
    <property type="match status" value="1"/>
</dbReference>
<evidence type="ECO:0000259" key="1">
    <source>
        <dbReference type="Pfam" id="PF07872"/>
    </source>
</evidence>
<dbReference type="EMBL" id="CP009933">
    <property type="protein sequence ID" value="AKA70457.1"/>
    <property type="molecule type" value="Genomic_DNA"/>
</dbReference>
<accession>A0A0E3M775</accession>
<dbReference type="KEGG" id="csq:CSCA_3332"/>
<reference evidence="2 3" key="1">
    <citation type="journal article" date="2015" name="J. Biotechnol.">
        <title>Complete genome sequence of a malodorant-producing acetogen, Clostridium scatologenes ATCC 25775(T).</title>
        <authorList>
            <person name="Zhu Z."/>
            <person name="Guo T."/>
            <person name="Zheng H."/>
            <person name="Song T."/>
            <person name="Ouyang P."/>
            <person name="Xie J."/>
        </authorList>
    </citation>
    <scope>NUCLEOTIDE SEQUENCE [LARGE SCALE GENOMIC DNA]</scope>
    <source>
        <strain evidence="2 3">ATCC 25775</strain>
    </source>
</reference>
<evidence type="ECO:0000313" key="3">
    <source>
        <dbReference type="Proteomes" id="UP000033115"/>
    </source>
</evidence>
<dbReference type="InterPro" id="IPR012454">
    <property type="entry name" value="DUF1659"/>
</dbReference>
<name>A0A0E3M775_CLOSL</name>
<evidence type="ECO:0000313" key="2">
    <source>
        <dbReference type="EMBL" id="AKA70457.1"/>
    </source>
</evidence>
<dbReference type="AlphaFoldDB" id="A0A0E3M775"/>
<dbReference type="RefSeq" id="WP_029163155.1">
    <property type="nucleotide sequence ID" value="NZ_CP009933.1"/>
</dbReference>
<proteinExistence type="predicted"/>
<feature type="domain" description="DUF1659" evidence="1">
    <location>
        <begin position="3"/>
        <end position="73"/>
    </location>
</feature>
<protein>
    <recommendedName>
        <fullName evidence="1">DUF1659 domain-containing protein</fullName>
    </recommendedName>
</protein>
<sequence length="74" mass="8141">MAAKSTKLESSMVLKYKDGTDKNGKDKIKKLNFSKVKTSAVDQDVLDVAKSIEILIGKTLDELIRVDQNGITNT</sequence>
<dbReference type="HOGENOM" id="CLU_196603_3_1_9"/>
<gene>
    <name evidence="2" type="ORF">CSCA_3332</name>
</gene>
<keyword evidence="3" id="KW-1185">Reference proteome</keyword>